<dbReference type="AlphaFoldDB" id="A0A0L6VP41"/>
<keyword evidence="2" id="KW-1185">Reference proteome</keyword>
<organism evidence="1 2">
    <name type="scientific">Puccinia sorghi</name>
    <dbReference type="NCBI Taxonomy" id="27349"/>
    <lineage>
        <taxon>Eukaryota</taxon>
        <taxon>Fungi</taxon>
        <taxon>Dikarya</taxon>
        <taxon>Basidiomycota</taxon>
        <taxon>Pucciniomycotina</taxon>
        <taxon>Pucciniomycetes</taxon>
        <taxon>Pucciniales</taxon>
        <taxon>Pucciniaceae</taxon>
        <taxon>Puccinia</taxon>
    </lineage>
</organism>
<dbReference type="VEuPathDB" id="FungiDB:VP01_12662g2"/>
<dbReference type="STRING" id="27349.A0A0L6VP41"/>
<dbReference type="EMBL" id="LAVV01002957">
    <property type="protein sequence ID" value="KNZ62479.1"/>
    <property type="molecule type" value="Genomic_DNA"/>
</dbReference>
<accession>A0A0L6VP41</accession>
<dbReference type="Proteomes" id="UP000037035">
    <property type="component" value="Unassembled WGS sequence"/>
</dbReference>
<protein>
    <submittedName>
        <fullName evidence="1">Uncharacterized protein</fullName>
    </submittedName>
</protein>
<sequence length="132" mass="14692">MPPRCSSIISPRSMPISLTHGLSRINDVKEYCLNYNDIPLQAYHSFRFRESVAFTICSIDEIPSPLKLTGKSRRKNLSLNLEEELLTPDDLKSGPDGENRKIEFESKPLAHGLAICDYQAATPGEMKIKAGG</sequence>
<proteinExistence type="predicted"/>
<evidence type="ECO:0000313" key="1">
    <source>
        <dbReference type="EMBL" id="KNZ62479.1"/>
    </source>
</evidence>
<evidence type="ECO:0000313" key="2">
    <source>
        <dbReference type="Proteomes" id="UP000037035"/>
    </source>
</evidence>
<comment type="caution">
    <text evidence="1">The sequence shown here is derived from an EMBL/GenBank/DDBJ whole genome shotgun (WGS) entry which is preliminary data.</text>
</comment>
<reference evidence="1 2" key="1">
    <citation type="submission" date="2015-08" db="EMBL/GenBank/DDBJ databases">
        <title>Next Generation Sequencing and Analysis of the Genome of Puccinia sorghi L Schw, the Causal Agent of Maize Common Rust.</title>
        <authorList>
            <person name="Rochi L."/>
            <person name="Burguener G."/>
            <person name="Darino M."/>
            <person name="Turjanski A."/>
            <person name="Kreff E."/>
            <person name="Dieguez M.J."/>
            <person name="Sacco F."/>
        </authorList>
    </citation>
    <scope>NUCLEOTIDE SEQUENCE [LARGE SCALE GENOMIC DNA]</scope>
    <source>
        <strain evidence="1 2">RO10H11247</strain>
    </source>
</reference>
<gene>
    <name evidence="1" type="ORF">VP01_12662g2</name>
</gene>
<feature type="non-terminal residue" evidence="1">
    <location>
        <position position="132"/>
    </location>
</feature>
<name>A0A0L6VP41_9BASI</name>